<evidence type="ECO:0000313" key="4">
    <source>
        <dbReference type="Proteomes" id="UP000245956"/>
    </source>
</evidence>
<evidence type="ECO:0000313" key="3">
    <source>
        <dbReference type="EMBL" id="PWI66196.1"/>
    </source>
</evidence>
<evidence type="ECO:0000256" key="2">
    <source>
        <dbReference type="SAM" id="Phobius"/>
    </source>
</evidence>
<dbReference type="Proteomes" id="UP000245956">
    <property type="component" value="Unassembled WGS sequence"/>
</dbReference>
<feature type="compositionally biased region" description="Low complexity" evidence="1">
    <location>
        <begin position="109"/>
        <end position="121"/>
    </location>
</feature>
<dbReference type="EMBL" id="LCWV01000027">
    <property type="protein sequence ID" value="PWI66196.1"/>
    <property type="molecule type" value="Genomic_DNA"/>
</dbReference>
<evidence type="ECO:0000256" key="1">
    <source>
        <dbReference type="SAM" id="MobiDB-lite"/>
    </source>
</evidence>
<dbReference type="AlphaFoldDB" id="A0A2U3DVB2"/>
<keyword evidence="2" id="KW-0472">Membrane</keyword>
<protein>
    <submittedName>
        <fullName evidence="3">Uncharacterized protein</fullName>
    </submittedName>
</protein>
<proteinExistence type="predicted"/>
<accession>A0A2U3DVB2</accession>
<keyword evidence="2" id="KW-1133">Transmembrane helix</keyword>
<name>A0A2U3DVB2_PURLI</name>
<feature type="compositionally biased region" description="Pro residues" evidence="1">
    <location>
        <begin position="145"/>
        <end position="154"/>
    </location>
</feature>
<keyword evidence="2" id="KW-0812">Transmembrane</keyword>
<feature type="region of interest" description="Disordered" evidence="1">
    <location>
        <begin position="78"/>
        <end position="154"/>
    </location>
</feature>
<organism evidence="3 4">
    <name type="scientific">Purpureocillium lilacinum</name>
    <name type="common">Paecilomyces lilacinus</name>
    <dbReference type="NCBI Taxonomy" id="33203"/>
    <lineage>
        <taxon>Eukaryota</taxon>
        <taxon>Fungi</taxon>
        <taxon>Dikarya</taxon>
        <taxon>Ascomycota</taxon>
        <taxon>Pezizomycotina</taxon>
        <taxon>Sordariomycetes</taxon>
        <taxon>Hypocreomycetidae</taxon>
        <taxon>Hypocreales</taxon>
        <taxon>Ophiocordycipitaceae</taxon>
        <taxon>Purpureocillium</taxon>
    </lineage>
</organism>
<gene>
    <name evidence="3" type="ORF">PCL_05414</name>
</gene>
<feature type="transmembrane region" description="Helical" evidence="2">
    <location>
        <begin position="58"/>
        <end position="75"/>
    </location>
</feature>
<comment type="caution">
    <text evidence="3">The sequence shown here is derived from an EMBL/GenBank/DDBJ whole genome shotgun (WGS) entry which is preliminary data.</text>
</comment>
<sequence length="154" mass="16048">MLALAWHCGGGDRMAAHLMARGPGSHSVPLPWSSSAQHIDLFVIVQKYTIKKLLPRPAAAHNLVIAIIVVVVVAAHDPRNKGGSKGRGHATLPTAGNDEERQHAALDAPNSPSPVCGVPVPCVMPPPPASPRPLPEVGTRHDCRTPPPPGALVA</sequence>
<reference evidence="3 4" key="1">
    <citation type="journal article" date="2016" name="Front. Microbiol.">
        <title>Genome and transcriptome sequences reveal the specific parasitism of the nematophagous Purpureocillium lilacinum 36-1.</title>
        <authorList>
            <person name="Xie J."/>
            <person name="Li S."/>
            <person name="Mo C."/>
            <person name="Xiao X."/>
            <person name="Peng D."/>
            <person name="Wang G."/>
            <person name="Xiao Y."/>
        </authorList>
    </citation>
    <scope>NUCLEOTIDE SEQUENCE [LARGE SCALE GENOMIC DNA]</scope>
    <source>
        <strain evidence="3 4">36-1</strain>
    </source>
</reference>
<feature type="compositionally biased region" description="Pro residues" evidence="1">
    <location>
        <begin position="122"/>
        <end position="134"/>
    </location>
</feature>